<name>A0A2T3KCS1_9GAMM</name>
<comment type="caution">
    <text evidence="2">The sequence shown here is derived from an EMBL/GenBank/DDBJ whole genome shotgun (WGS) entry which is preliminary data.</text>
</comment>
<dbReference type="Gene3D" id="3.30.700.10">
    <property type="entry name" value="Glycoprotein, Type 4 Pilin"/>
    <property type="match status" value="1"/>
</dbReference>
<keyword evidence="1" id="KW-1133">Transmembrane helix</keyword>
<evidence type="ECO:0000313" key="3">
    <source>
        <dbReference type="Proteomes" id="UP000241426"/>
    </source>
</evidence>
<dbReference type="AlphaFoldDB" id="A0A2T3KCS1"/>
<accession>A0A2T3KCS1</accession>
<organism evidence="2 3">
    <name type="scientific">Photobacterium kishitanii</name>
    <dbReference type="NCBI Taxonomy" id="318456"/>
    <lineage>
        <taxon>Bacteria</taxon>
        <taxon>Pseudomonadati</taxon>
        <taxon>Pseudomonadota</taxon>
        <taxon>Gammaproteobacteria</taxon>
        <taxon>Vibrionales</taxon>
        <taxon>Vibrionaceae</taxon>
        <taxon>Photobacterium</taxon>
    </lineage>
</organism>
<dbReference type="Proteomes" id="UP000241426">
    <property type="component" value="Unassembled WGS sequence"/>
</dbReference>
<dbReference type="InterPro" id="IPR045584">
    <property type="entry name" value="Pilin-like"/>
</dbReference>
<dbReference type="NCBIfam" id="TIGR02532">
    <property type="entry name" value="IV_pilin_GFxxxE"/>
    <property type="match status" value="1"/>
</dbReference>
<dbReference type="SUPFAM" id="SSF54523">
    <property type="entry name" value="Pili subunits"/>
    <property type="match status" value="1"/>
</dbReference>
<keyword evidence="1" id="KW-0472">Membrane</keyword>
<dbReference type="Pfam" id="PF07963">
    <property type="entry name" value="N_methyl"/>
    <property type="match status" value="1"/>
</dbReference>
<dbReference type="InterPro" id="IPR012902">
    <property type="entry name" value="N_methyl_site"/>
</dbReference>
<evidence type="ECO:0000313" key="2">
    <source>
        <dbReference type="EMBL" id="PSU93593.1"/>
    </source>
</evidence>
<feature type="transmembrane region" description="Helical" evidence="1">
    <location>
        <begin position="6"/>
        <end position="26"/>
    </location>
</feature>
<evidence type="ECO:0000256" key="1">
    <source>
        <dbReference type="SAM" id="Phobius"/>
    </source>
</evidence>
<reference evidence="2 3" key="1">
    <citation type="submission" date="2018-01" db="EMBL/GenBank/DDBJ databases">
        <title>Whole genome sequencing of Histamine producing bacteria.</title>
        <authorList>
            <person name="Butler K."/>
        </authorList>
    </citation>
    <scope>NUCLEOTIDE SEQUENCE [LARGE SCALE GENOMIC DNA]</scope>
    <source>
        <strain evidence="2 3">FS-7.2</strain>
    </source>
</reference>
<protein>
    <submittedName>
        <fullName evidence="2">MSHA biogenesis protein MshB</fullName>
    </submittedName>
</protein>
<proteinExistence type="predicted"/>
<sequence length="199" mass="21847">MRPKGFSFIELVIVIVVIGLLMAVALPRFINIIQQAKQAAIETVSGNFATAVISARVQWEADGHPRTPNDNNTVNYDGSIFRLTSATTNSSVLIGYPFALLTSMTTDVEQLTAQDCVDLIENLLQIPPPATALIANVAMGKYIFFVTVERQQAHQQCRYYQLASASNHRSGAINVTAGHSFTYIPAQGRVEVNLHQRKD</sequence>
<gene>
    <name evidence="2" type="ORF">C9J27_20990</name>
</gene>
<keyword evidence="1" id="KW-0812">Transmembrane</keyword>
<dbReference type="EMBL" id="PYNF01000028">
    <property type="protein sequence ID" value="PSU93593.1"/>
    <property type="molecule type" value="Genomic_DNA"/>
</dbReference>